<protein>
    <submittedName>
        <fullName evidence="3">Glycosyltransferase family 1 protein</fullName>
    </submittedName>
</protein>
<name>A0ABS1MGZ8_9NOCA</name>
<dbReference type="Gene3D" id="3.40.50.2000">
    <property type="entry name" value="Glycogen Phosphorylase B"/>
    <property type="match status" value="2"/>
</dbReference>
<dbReference type="Pfam" id="PF03033">
    <property type="entry name" value="Glyco_transf_28"/>
    <property type="match status" value="1"/>
</dbReference>
<dbReference type="InterPro" id="IPR010610">
    <property type="entry name" value="EryCIII-like_C"/>
</dbReference>
<dbReference type="RefSeq" id="WP_201957703.1">
    <property type="nucleotide sequence ID" value="NZ_JAERRJ010000020.1"/>
</dbReference>
<dbReference type="CDD" id="cd03784">
    <property type="entry name" value="GT1_Gtf-like"/>
    <property type="match status" value="1"/>
</dbReference>
<feature type="domain" description="Erythromycin biosynthesis protein CIII-like C-terminal" evidence="2">
    <location>
        <begin position="284"/>
        <end position="376"/>
    </location>
</feature>
<gene>
    <name evidence="3" type="ORF">JK358_36215</name>
</gene>
<organism evidence="3 4">
    <name type="scientific">Nocardia acididurans</name>
    <dbReference type="NCBI Taxonomy" id="2802282"/>
    <lineage>
        <taxon>Bacteria</taxon>
        <taxon>Bacillati</taxon>
        <taxon>Actinomycetota</taxon>
        <taxon>Actinomycetes</taxon>
        <taxon>Mycobacteriales</taxon>
        <taxon>Nocardiaceae</taxon>
        <taxon>Nocardia</taxon>
    </lineage>
</organism>
<evidence type="ECO:0000259" key="2">
    <source>
        <dbReference type="Pfam" id="PF06722"/>
    </source>
</evidence>
<evidence type="ECO:0000313" key="3">
    <source>
        <dbReference type="EMBL" id="MBL1079859.1"/>
    </source>
</evidence>
<accession>A0ABS1MGZ8</accession>
<evidence type="ECO:0000259" key="1">
    <source>
        <dbReference type="Pfam" id="PF03033"/>
    </source>
</evidence>
<reference evidence="3 4" key="1">
    <citation type="submission" date="2021-01" db="EMBL/GenBank/DDBJ databases">
        <title>WGS of actinomycetes isolated from Thailand.</title>
        <authorList>
            <person name="Thawai C."/>
        </authorList>
    </citation>
    <scope>NUCLEOTIDE SEQUENCE [LARGE SCALE GENOMIC DNA]</scope>
    <source>
        <strain evidence="3 4">LPG 2</strain>
    </source>
</reference>
<dbReference type="InterPro" id="IPR004276">
    <property type="entry name" value="GlycoTrans_28_N"/>
</dbReference>
<sequence length="407" mass="42907">MRVLLSTIGSRGEVQPMLALALALRGRGSAVRLVAPPDFGELISGYGIPFVPVGPEVRKFTPQRSTGAQDMVTVMRQMIGNTVAEQFEAVGAAAAECDAIVACGALQPASNSIAEYRGLPYAYISFCPVTLPSDQLAPPFMPPVPGQPDVDPAADPRTQWEQDAQRWDARFADPINAHRVELGLKPITGVRDHIFSATPLLAADPLLGPWPGNPELEVTQTGAWLVPDDRPLSAELEDFLAAGDPPLYFGFGSMHVAPEFSRVVIDTARALGRRAIVSRGWTDLALIDAAPDCLSLGEVNQQALFPRLAAVVHHGGAGATTAAARSGAPQVIVPQRYDQFYWAERIAALGIGAAHAPAVPTVETLTAALEHALAPDTVAAARALGPRIVTDGAEAAARIVLRRATGA</sequence>
<dbReference type="SUPFAM" id="SSF53756">
    <property type="entry name" value="UDP-Glycosyltransferase/glycogen phosphorylase"/>
    <property type="match status" value="1"/>
</dbReference>
<dbReference type="InterPro" id="IPR002213">
    <property type="entry name" value="UDP_glucos_trans"/>
</dbReference>
<keyword evidence="4" id="KW-1185">Reference proteome</keyword>
<comment type="caution">
    <text evidence="3">The sequence shown here is derived from an EMBL/GenBank/DDBJ whole genome shotgun (WGS) entry which is preliminary data.</text>
</comment>
<dbReference type="Pfam" id="PF06722">
    <property type="entry name" value="EryCIII-like_C"/>
    <property type="match status" value="1"/>
</dbReference>
<proteinExistence type="predicted"/>
<feature type="domain" description="Glycosyltransferase family 28 N-terminal" evidence="1">
    <location>
        <begin position="3"/>
        <end position="130"/>
    </location>
</feature>
<dbReference type="PANTHER" id="PTHR48050:SF13">
    <property type="entry name" value="STEROL 3-BETA-GLUCOSYLTRANSFERASE UGT80A2"/>
    <property type="match status" value="1"/>
</dbReference>
<dbReference type="Proteomes" id="UP000602198">
    <property type="component" value="Unassembled WGS sequence"/>
</dbReference>
<dbReference type="InterPro" id="IPR050426">
    <property type="entry name" value="Glycosyltransferase_28"/>
</dbReference>
<dbReference type="EMBL" id="JAERRJ010000020">
    <property type="protein sequence ID" value="MBL1079859.1"/>
    <property type="molecule type" value="Genomic_DNA"/>
</dbReference>
<dbReference type="PANTHER" id="PTHR48050">
    <property type="entry name" value="STEROL 3-BETA-GLUCOSYLTRANSFERASE"/>
    <property type="match status" value="1"/>
</dbReference>
<evidence type="ECO:0000313" key="4">
    <source>
        <dbReference type="Proteomes" id="UP000602198"/>
    </source>
</evidence>